<dbReference type="PANTHER" id="PTHR16024:SF6">
    <property type="entry name" value="XK-RELATED PROTEIN"/>
    <property type="match status" value="1"/>
</dbReference>
<dbReference type="GO" id="GO:0005886">
    <property type="term" value="C:plasma membrane"/>
    <property type="evidence" value="ECO:0007669"/>
    <property type="project" value="UniProtKB-SubCell"/>
</dbReference>
<gene>
    <name evidence="8" type="ORF">GPUH_LOCUS1285</name>
</gene>
<dbReference type="PANTHER" id="PTHR16024">
    <property type="entry name" value="XK-RELATED PROTEIN"/>
    <property type="match status" value="1"/>
</dbReference>
<evidence type="ECO:0000256" key="6">
    <source>
        <dbReference type="ARBA" id="ARBA00023136"/>
    </source>
</evidence>
<sequence>MCFVLFTLVYQYWIVVLFAVHYLISVAHIVFLQPLETGSNCKFLEVGLIAICAAVHLFAPYNMAEGRTRYRYIVAYCIEAIEIVVLVNMVTYCEQYSFPYSRFIAIGTYLSFLLGIFFMLIYYGRCHPNLLQHEENDAPDSCSSTRYETALSHLNEEGGSQTSGFSQCLSS</sequence>
<protein>
    <recommendedName>
        <fullName evidence="7">XK-related protein</fullName>
    </recommendedName>
</protein>
<reference evidence="10" key="1">
    <citation type="submission" date="2016-06" db="UniProtKB">
        <authorList>
            <consortium name="WormBaseParasite"/>
        </authorList>
    </citation>
    <scope>IDENTIFICATION</scope>
</reference>
<dbReference type="OrthoDB" id="6136301at2759"/>
<dbReference type="WBParaSite" id="GPUH_0000128601-mRNA-1">
    <property type="protein sequence ID" value="GPUH_0000128601-mRNA-1"/>
    <property type="gene ID" value="GPUH_0000128601"/>
</dbReference>
<feature type="transmembrane region" description="Helical" evidence="7">
    <location>
        <begin position="43"/>
        <end position="61"/>
    </location>
</feature>
<evidence type="ECO:0000256" key="3">
    <source>
        <dbReference type="ARBA" id="ARBA00022475"/>
    </source>
</evidence>
<dbReference type="InterPro" id="IPR018629">
    <property type="entry name" value="XK-rel"/>
</dbReference>
<evidence type="ECO:0000256" key="1">
    <source>
        <dbReference type="ARBA" id="ARBA00004651"/>
    </source>
</evidence>
<dbReference type="InterPro" id="IPR050895">
    <property type="entry name" value="XK-related_scramblase"/>
</dbReference>
<proteinExistence type="inferred from homology"/>
<evidence type="ECO:0000313" key="9">
    <source>
        <dbReference type="Proteomes" id="UP000271098"/>
    </source>
</evidence>
<evidence type="ECO:0000313" key="10">
    <source>
        <dbReference type="WBParaSite" id="GPUH_0000128601-mRNA-1"/>
    </source>
</evidence>
<reference evidence="8 9" key="2">
    <citation type="submission" date="2018-11" db="EMBL/GenBank/DDBJ databases">
        <authorList>
            <consortium name="Pathogen Informatics"/>
        </authorList>
    </citation>
    <scope>NUCLEOTIDE SEQUENCE [LARGE SCALE GENOMIC DNA]</scope>
</reference>
<organism evidence="10">
    <name type="scientific">Gongylonema pulchrum</name>
    <dbReference type="NCBI Taxonomy" id="637853"/>
    <lineage>
        <taxon>Eukaryota</taxon>
        <taxon>Metazoa</taxon>
        <taxon>Ecdysozoa</taxon>
        <taxon>Nematoda</taxon>
        <taxon>Chromadorea</taxon>
        <taxon>Rhabditida</taxon>
        <taxon>Spirurina</taxon>
        <taxon>Spiruromorpha</taxon>
        <taxon>Spiruroidea</taxon>
        <taxon>Gongylonematidae</taxon>
        <taxon>Gongylonema</taxon>
    </lineage>
</organism>
<evidence type="ECO:0000256" key="5">
    <source>
        <dbReference type="ARBA" id="ARBA00022989"/>
    </source>
</evidence>
<feature type="transmembrane region" description="Helical" evidence="7">
    <location>
        <begin position="103"/>
        <end position="123"/>
    </location>
</feature>
<dbReference type="AlphaFoldDB" id="A0A183CXU5"/>
<evidence type="ECO:0000256" key="7">
    <source>
        <dbReference type="RuleBase" id="RU910716"/>
    </source>
</evidence>
<keyword evidence="9" id="KW-1185">Reference proteome</keyword>
<feature type="transmembrane region" description="Helical" evidence="7">
    <location>
        <begin position="73"/>
        <end position="91"/>
    </location>
</feature>
<accession>A0A183CXU5</accession>
<dbReference type="EMBL" id="UYRT01001503">
    <property type="protein sequence ID" value="VDK29740.1"/>
    <property type="molecule type" value="Genomic_DNA"/>
</dbReference>
<keyword evidence="4 7" id="KW-0812">Transmembrane</keyword>
<dbReference type="GO" id="GO:1902742">
    <property type="term" value="P:apoptotic process involved in development"/>
    <property type="evidence" value="ECO:0007669"/>
    <property type="project" value="TreeGrafter"/>
</dbReference>
<comment type="similarity">
    <text evidence="2 7">Belongs to the XK family.</text>
</comment>
<keyword evidence="6 7" id="KW-0472">Membrane</keyword>
<evidence type="ECO:0000256" key="2">
    <source>
        <dbReference type="ARBA" id="ARBA00008789"/>
    </source>
</evidence>
<keyword evidence="5 7" id="KW-1133">Transmembrane helix</keyword>
<feature type="transmembrane region" description="Helical" evidence="7">
    <location>
        <begin position="12"/>
        <end position="31"/>
    </location>
</feature>
<keyword evidence="3" id="KW-1003">Cell membrane</keyword>
<dbReference type="GO" id="GO:0043652">
    <property type="term" value="P:engulfment of apoptotic cell"/>
    <property type="evidence" value="ECO:0007669"/>
    <property type="project" value="TreeGrafter"/>
</dbReference>
<dbReference type="GO" id="GO:0070782">
    <property type="term" value="P:phosphatidylserine exposure on apoptotic cell surface"/>
    <property type="evidence" value="ECO:0007669"/>
    <property type="project" value="TreeGrafter"/>
</dbReference>
<dbReference type="Proteomes" id="UP000271098">
    <property type="component" value="Unassembled WGS sequence"/>
</dbReference>
<name>A0A183CXU5_9BILA</name>
<evidence type="ECO:0000313" key="8">
    <source>
        <dbReference type="EMBL" id="VDK29740.1"/>
    </source>
</evidence>
<evidence type="ECO:0000256" key="4">
    <source>
        <dbReference type="ARBA" id="ARBA00022692"/>
    </source>
</evidence>
<comment type="subcellular location">
    <subcellularLocation>
        <location evidence="1">Cell membrane</location>
        <topology evidence="1">Multi-pass membrane protein</topology>
    </subcellularLocation>
    <subcellularLocation>
        <location evidence="7">Membrane</location>
        <topology evidence="7">Multi-pass membrane protein</topology>
    </subcellularLocation>
</comment>
<dbReference type="Pfam" id="PF09815">
    <property type="entry name" value="XK-related"/>
    <property type="match status" value="1"/>
</dbReference>